<gene>
    <name evidence="1" type="ORF">LARSCL_LOCUS3276</name>
</gene>
<keyword evidence="2" id="KW-1185">Reference proteome</keyword>
<dbReference type="Proteomes" id="UP001497382">
    <property type="component" value="Unassembled WGS sequence"/>
</dbReference>
<proteinExistence type="predicted"/>
<comment type="caution">
    <text evidence="1">The sequence shown here is derived from an EMBL/GenBank/DDBJ whole genome shotgun (WGS) entry which is preliminary data.</text>
</comment>
<sequence>MSVPYHKNQGPVSDTTECGTMTDPIIFANPSCMEDAKGMETDSRKEPIAKLPVSRRSSKVRIFI</sequence>
<evidence type="ECO:0000313" key="2">
    <source>
        <dbReference type="Proteomes" id="UP001497382"/>
    </source>
</evidence>
<name>A0AAV1Z5D0_9ARAC</name>
<accession>A0AAV1Z5D0</accession>
<evidence type="ECO:0000313" key="1">
    <source>
        <dbReference type="EMBL" id="CAL1266775.1"/>
    </source>
</evidence>
<protein>
    <submittedName>
        <fullName evidence="1">Uncharacterized protein</fullName>
    </submittedName>
</protein>
<reference evidence="1 2" key="1">
    <citation type="submission" date="2024-04" db="EMBL/GenBank/DDBJ databases">
        <authorList>
            <person name="Rising A."/>
            <person name="Reimegard J."/>
            <person name="Sonavane S."/>
            <person name="Akerstrom W."/>
            <person name="Nylinder S."/>
            <person name="Hedman E."/>
            <person name="Kallberg Y."/>
        </authorList>
    </citation>
    <scope>NUCLEOTIDE SEQUENCE [LARGE SCALE GENOMIC DNA]</scope>
</reference>
<dbReference type="AlphaFoldDB" id="A0AAV1Z5D0"/>
<dbReference type="EMBL" id="CAXIEN010000024">
    <property type="protein sequence ID" value="CAL1266775.1"/>
    <property type="molecule type" value="Genomic_DNA"/>
</dbReference>
<organism evidence="1 2">
    <name type="scientific">Larinioides sclopetarius</name>
    <dbReference type="NCBI Taxonomy" id="280406"/>
    <lineage>
        <taxon>Eukaryota</taxon>
        <taxon>Metazoa</taxon>
        <taxon>Ecdysozoa</taxon>
        <taxon>Arthropoda</taxon>
        <taxon>Chelicerata</taxon>
        <taxon>Arachnida</taxon>
        <taxon>Araneae</taxon>
        <taxon>Araneomorphae</taxon>
        <taxon>Entelegynae</taxon>
        <taxon>Araneoidea</taxon>
        <taxon>Araneidae</taxon>
        <taxon>Larinioides</taxon>
    </lineage>
</organism>